<dbReference type="SMART" id="SM00271">
    <property type="entry name" value="DnaJ"/>
    <property type="match status" value="1"/>
</dbReference>
<dbReference type="EMBL" id="JAXIOK010000005">
    <property type="protein sequence ID" value="KAK4769915.1"/>
    <property type="molecule type" value="Genomic_DNA"/>
</dbReference>
<keyword evidence="1" id="KW-0472">Membrane</keyword>
<evidence type="ECO:0000256" key="1">
    <source>
        <dbReference type="SAM" id="Phobius"/>
    </source>
</evidence>
<name>A0AAN7KU81_9MYRT</name>
<dbReference type="InterPro" id="IPR001623">
    <property type="entry name" value="DnaJ_domain"/>
</dbReference>
<comment type="caution">
    <text evidence="3">The sequence shown here is derived from an EMBL/GenBank/DDBJ whole genome shotgun (WGS) entry which is preliminary data.</text>
</comment>
<dbReference type="InterPro" id="IPR018253">
    <property type="entry name" value="DnaJ_domain_CS"/>
</dbReference>
<keyword evidence="1" id="KW-1133">Transmembrane helix</keyword>
<dbReference type="PRINTS" id="PR00625">
    <property type="entry name" value="JDOMAIN"/>
</dbReference>
<dbReference type="InterPro" id="IPR036869">
    <property type="entry name" value="J_dom_sf"/>
</dbReference>
<dbReference type="PANTHER" id="PTHR24074">
    <property type="entry name" value="CO-CHAPERONE PROTEIN DJLA"/>
    <property type="match status" value="1"/>
</dbReference>
<dbReference type="PROSITE" id="PS00636">
    <property type="entry name" value="DNAJ_1"/>
    <property type="match status" value="1"/>
</dbReference>
<keyword evidence="4" id="KW-1185">Reference proteome</keyword>
<proteinExistence type="predicted"/>
<gene>
    <name evidence="3" type="ORF">SAY87_030447</name>
</gene>
<feature type="domain" description="J" evidence="2">
    <location>
        <begin position="2"/>
        <end position="72"/>
    </location>
</feature>
<reference evidence="3 4" key="1">
    <citation type="journal article" date="2023" name="Hortic Res">
        <title>Pangenome of water caltrop reveals structural variations and asymmetric subgenome divergence after allopolyploidization.</title>
        <authorList>
            <person name="Zhang X."/>
            <person name="Chen Y."/>
            <person name="Wang L."/>
            <person name="Yuan Y."/>
            <person name="Fang M."/>
            <person name="Shi L."/>
            <person name="Lu R."/>
            <person name="Comes H.P."/>
            <person name="Ma Y."/>
            <person name="Chen Y."/>
            <person name="Huang G."/>
            <person name="Zhou Y."/>
            <person name="Zheng Z."/>
            <person name="Qiu Y."/>
        </authorList>
    </citation>
    <scope>NUCLEOTIDE SEQUENCE [LARGE SCALE GENOMIC DNA]</scope>
    <source>
        <tissue evidence="3">Roots</tissue>
    </source>
</reference>
<dbReference type="AlphaFoldDB" id="A0AAN7KU81"/>
<sequence length="186" mass="21673">MDYYKVLGLQRSATKDEIKEAFRRLALRYHPDRHSQATKSSRDDATLRFKQVSEAYEVLIDDRKRAEYNVRLYQNRYSCGGGATSAYGQGYGYHRQQHSHRGYERYENYTYSRATRDTSGLASKFEATLRFMTTRMFLLNVAFAGALLGATIIIDRSREVLWKMQNSGKSFEEAMESIEKVKTQRD</sequence>
<feature type="transmembrane region" description="Helical" evidence="1">
    <location>
        <begin position="137"/>
        <end position="154"/>
    </location>
</feature>
<dbReference type="Proteomes" id="UP001345219">
    <property type="component" value="Chromosome 24"/>
</dbReference>
<dbReference type="PROSITE" id="PS50076">
    <property type="entry name" value="DNAJ_2"/>
    <property type="match status" value="1"/>
</dbReference>
<dbReference type="InterPro" id="IPR050817">
    <property type="entry name" value="DjlA_DnaK_co-chaperone"/>
</dbReference>
<evidence type="ECO:0000313" key="3">
    <source>
        <dbReference type="EMBL" id="KAK4769915.1"/>
    </source>
</evidence>
<dbReference type="Gene3D" id="1.10.287.110">
    <property type="entry name" value="DnaJ domain"/>
    <property type="match status" value="1"/>
</dbReference>
<evidence type="ECO:0000259" key="2">
    <source>
        <dbReference type="PROSITE" id="PS50076"/>
    </source>
</evidence>
<dbReference type="FunFam" id="1.10.287.110:FF:000073">
    <property type="entry name" value="DnaJ domain protein"/>
    <property type="match status" value="1"/>
</dbReference>
<dbReference type="SUPFAM" id="SSF46565">
    <property type="entry name" value="Chaperone J-domain"/>
    <property type="match status" value="1"/>
</dbReference>
<dbReference type="CDD" id="cd06257">
    <property type="entry name" value="DnaJ"/>
    <property type="match status" value="1"/>
</dbReference>
<evidence type="ECO:0000313" key="4">
    <source>
        <dbReference type="Proteomes" id="UP001345219"/>
    </source>
</evidence>
<protein>
    <recommendedName>
        <fullName evidence="2">J domain-containing protein</fullName>
    </recommendedName>
</protein>
<dbReference type="Pfam" id="PF00226">
    <property type="entry name" value="DnaJ"/>
    <property type="match status" value="1"/>
</dbReference>
<keyword evidence="1" id="KW-0812">Transmembrane</keyword>
<organism evidence="3 4">
    <name type="scientific">Trapa incisa</name>
    <dbReference type="NCBI Taxonomy" id="236973"/>
    <lineage>
        <taxon>Eukaryota</taxon>
        <taxon>Viridiplantae</taxon>
        <taxon>Streptophyta</taxon>
        <taxon>Embryophyta</taxon>
        <taxon>Tracheophyta</taxon>
        <taxon>Spermatophyta</taxon>
        <taxon>Magnoliopsida</taxon>
        <taxon>eudicotyledons</taxon>
        <taxon>Gunneridae</taxon>
        <taxon>Pentapetalae</taxon>
        <taxon>rosids</taxon>
        <taxon>malvids</taxon>
        <taxon>Myrtales</taxon>
        <taxon>Lythraceae</taxon>
        <taxon>Trapa</taxon>
    </lineage>
</organism>
<accession>A0AAN7KU81</accession>